<dbReference type="AlphaFoldDB" id="A0AA97PQM4"/>
<organism evidence="11">
    <name type="scientific">Pyricularia oryzae (strain Y34)</name>
    <name type="common">Rice blast fungus</name>
    <name type="synonym">Magnaporthe oryzae</name>
    <dbReference type="NCBI Taxonomy" id="1143189"/>
    <lineage>
        <taxon>Eukaryota</taxon>
        <taxon>Fungi</taxon>
        <taxon>Dikarya</taxon>
        <taxon>Ascomycota</taxon>
        <taxon>Pezizomycotina</taxon>
        <taxon>Sordariomycetes</taxon>
        <taxon>Sordariomycetidae</taxon>
        <taxon>Magnaporthales</taxon>
        <taxon>Pyriculariaceae</taxon>
        <taxon>Pyricularia</taxon>
    </lineage>
</organism>
<dbReference type="Pfam" id="PF02676">
    <property type="entry name" value="TYW3"/>
    <property type="match status" value="1"/>
</dbReference>
<evidence type="ECO:0000256" key="1">
    <source>
        <dbReference type="ARBA" id="ARBA00008569"/>
    </source>
</evidence>
<evidence type="ECO:0000256" key="5">
    <source>
        <dbReference type="ARBA" id="ARBA00022691"/>
    </source>
</evidence>
<keyword evidence="5" id="KW-0949">S-adenosyl-L-methionine</keyword>
<evidence type="ECO:0000256" key="8">
    <source>
        <dbReference type="ARBA" id="ARBA00049202"/>
    </source>
</evidence>
<keyword evidence="6" id="KW-0819">tRNA processing</keyword>
<feature type="region of interest" description="Disordered" evidence="9">
    <location>
        <begin position="256"/>
        <end position="311"/>
    </location>
</feature>
<dbReference type="GO" id="GO:0008033">
    <property type="term" value="P:tRNA processing"/>
    <property type="evidence" value="ECO:0007669"/>
    <property type="project" value="UniProtKB-KW"/>
</dbReference>
<dbReference type="Proteomes" id="UP000011086">
    <property type="component" value="Unassembled WGS sequence"/>
</dbReference>
<dbReference type="GO" id="GO:0032259">
    <property type="term" value="P:methylation"/>
    <property type="evidence" value="ECO:0007669"/>
    <property type="project" value="UniProtKB-KW"/>
</dbReference>
<name>A0AA97PQM4_PYRO3</name>
<dbReference type="PANTHER" id="PTHR48418:SF1">
    <property type="entry name" value="TRNA WYBUTOSINE-SYNTHESIZING PROTEIN 3"/>
    <property type="match status" value="1"/>
</dbReference>
<dbReference type="GO" id="GO:0008168">
    <property type="term" value="F:methyltransferase activity"/>
    <property type="evidence" value="ECO:0007669"/>
    <property type="project" value="UniProtKB-KW"/>
</dbReference>
<reference evidence="11" key="1">
    <citation type="journal article" date="2012" name="PLoS Genet.">
        <title>Comparative analysis of the genomes of two field isolates of the rice blast fungus Magnaporthe oryzae.</title>
        <authorList>
            <person name="Xue M."/>
            <person name="Yang J."/>
            <person name="Li Z."/>
            <person name="Hu S."/>
            <person name="Yao N."/>
            <person name="Dean R.A."/>
            <person name="Zhao W."/>
            <person name="Shen M."/>
            <person name="Zhang H."/>
            <person name="Li C."/>
            <person name="Liu L."/>
            <person name="Cao L."/>
            <person name="Xu X."/>
            <person name="Xing Y."/>
            <person name="Hsiang T."/>
            <person name="Zhang Z."/>
            <person name="Xu J.R."/>
            <person name="Peng Y.L."/>
        </authorList>
    </citation>
    <scope>NUCLEOTIDE SEQUENCE</scope>
    <source>
        <strain evidence="11">Y34</strain>
    </source>
</reference>
<proteinExistence type="inferred from homology"/>
<evidence type="ECO:0000256" key="7">
    <source>
        <dbReference type="ARBA" id="ARBA00030554"/>
    </source>
</evidence>
<accession>A0AA97PQM4</accession>
<gene>
    <name evidence="11" type="ORF">OOU_Y34scaffold00161g13</name>
</gene>
<feature type="compositionally biased region" description="Basic and acidic residues" evidence="9">
    <location>
        <begin position="268"/>
        <end position="293"/>
    </location>
</feature>
<dbReference type="Gene3D" id="3.30.1960.10">
    <property type="entry name" value="tRNA wybutosine-synthesizing-like"/>
    <property type="match status" value="1"/>
</dbReference>
<sequence length="311" mass="33513">MTITLNIPIPFLEKKAKIIAQLATPDSTYTDASPKGSVDVGIRELIAEINCQAGLVTTSSCAGRVSVFLEGKKAQNRVQVGGGDAQLAGTVGGKGGGGRWLYVSHEPFGDVGGRSWEEVLFGADGPGDDVADEGTGEAEERLVHFKFEPMILHILTASSEHAQSVIRCGLEAGFRESGAINLLGPQQQQQATPMVAIRSMGLGLESIIGTLAAGGLQCLVTPQYLAMLVRISNERFRQNAERIERFRLALQEEFGEKKQTGNPGWEDAAARRERKKAEGLRRREEIAKEKEKSNSANGNPDMSDEQPISIP</sequence>
<dbReference type="InterPro" id="IPR003827">
    <property type="entry name" value="tRNA_yW-synthesising"/>
</dbReference>
<evidence type="ECO:0000256" key="3">
    <source>
        <dbReference type="ARBA" id="ARBA00022603"/>
    </source>
</evidence>
<protein>
    <recommendedName>
        <fullName evidence="2">tRNA(Phe) 7-[(3-amino-3-carboxypropyl)-4-demethylwyosine(37)-N(4)]-methyltransferase</fullName>
        <ecNumber evidence="2">2.1.1.282</ecNumber>
    </recommendedName>
    <alternativeName>
        <fullName evidence="7">tRNA(Phe) 7-((3-amino-3-carboxypropyl)-4-demethylwyosine(37)-N(4))-methyltransferase</fullName>
    </alternativeName>
</protein>
<evidence type="ECO:0000313" key="11">
    <source>
        <dbReference type="EMBL" id="ELQ43324.1"/>
    </source>
</evidence>
<dbReference type="SUPFAM" id="SSF111278">
    <property type="entry name" value="SSo0622-like"/>
    <property type="match status" value="1"/>
</dbReference>
<keyword evidence="4" id="KW-0808">Transferase</keyword>
<evidence type="ECO:0000256" key="2">
    <source>
        <dbReference type="ARBA" id="ARBA00012750"/>
    </source>
</evidence>
<comment type="similarity">
    <text evidence="1">Belongs to the TYW3 family.</text>
</comment>
<dbReference type="EMBL" id="JH793488">
    <property type="protein sequence ID" value="ELQ43324.1"/>
    <property type="molecule type" value="Genomic_DNA"/>
</dbReference>
<feature type="domain" description="tRNA wybutosine-synthesizing protein" evidence="10">
    <location>
        <begin position="13"/>
        <end position="252"/>
    </location>
</feature>
<dbReference type="SMR" id="A0AA97PQM4"/>
<keyword evidence="3" id="KW-0489">Methyltransferase</keyword>
<dbReference type="EC" id="2.1.1.282" evidence="2"/>
<comment type="catalytic activity">
    <reaction evidence="8">
        <text>4-demethyl-7-[(3S)-3-amino-3-carboxypropyl]wyosine(37) in tRNA(Phe) + S-adenosyl-L-methionine = 7-[(3S)-3-amino-3-carboxypropyl]wyosine(37) in tRNA(Phe) + S-adenosyl-L-homocysteine + H(+)</text>
        <dbReference type="Rhea" id="RHEA:36635"/>
        <dbReference type="Rhea" id="RHEA-COMP:10378"/>
        <dbReference type="Rhea" id="RHEA-COMP:10379"/>
        <dbReference type="ChEBI" id="CHEBI:15378"/>
        <dbReference type="ChEBI" id="CHEBI:57856"/>
        <dbReference type="ChEBI" id="CHEBI:59789"/>
        <dbReference type="ChEBI" id="CHEBI:73543"/>
        <dbReference type="ChEBI" id="CHEBI:73550"/>
        <dbReference type="EC" id="2.1.1.282"/>
    </reaction>
</comment>
<dbReference type="InterPro" id="IPR036602">
    <property type="entry name" value="tRNA_yW-synthesising-like_sf"/>
</dbReference>
<evidence type="ECO:0000259" key="10">
    <source>
        <dbReference type="Pfam" id="PF02676"/>
    </source>
</evidence>
<evidence type="ECO:0000256" key="6">
    <source>
        <dbReference type="ARBA" id="ARBA00022694"/>
    </source>
</evidence>
<evidence type="ECO:0000256" key="4">
    <source>
        <dbReference type="ARBA" id="ARBA00022679"/>
    </source>
</evidence>
<evidence type="ECO:0000256" key="9">
    <source>
        <dbReference type="SAM" id="MobiDB-lite"/>
    </source>
</evidence>
<dbReference type="PANTHER" id="PTHR48418">
    <property type="entry name" value="TRNA WYBUTOSINE-SYNTHESIZING PROTEIN 3"/>
    <property type="match status" value="1"/>
</dbReference>